<reference evidence="2" key="1">
    <citation type="journal article" date="2021" name="Nat. Commun.">
        <title>Genetic determinants of endophytism in the Arabidopsis root mycobiome.</title>
        <authorList>
            <person name="Mesny F."/>
            <person name="Miyauchi S."/>
            <person name="Thiergart T."/>
            <person name="Pickel B."/>
            <person name="Atanasova L."/>
            <person name="Karlsson M."/>
            <person name="Huettel B."/>
            <person name="Barry K.W."/>
            <person name="Haridas S."/>
            <person name="Chen C."/>
            <person name="Bauer D."/>
            <person name="Andreopoulos W."/>
            <person name="Pangilinan J."/>
            <person name="LaButti K."/>
            <person name="Riley R."/>
            <person name="Lipzen A."/>
            <person name="Clum A."/>
            <person name="Drula E."/>
            <person name="Henrissat B."/>
            <person name="Kohler A."/>
            <person name="Grigoriev I.V."/>
            <person name="Martin F.M."/>
            <person name="Hacquard S."/>
        </authorList>
    </citation>
    <scope>NUCLEOTIDE SEQUENCE</scope>
    <source>
        <strain evidence="2">MPI-CAGE-CH-0235</strain>
    </source>
</reference>
<dbReference type="InterPro" id="IPR002347">
    <property type="entry name" value="SDR_fam"/>
</dbReference>
<dbReference type="InterPro" id="IPR036291">
    <property type="entry name" value="NAD(P)-bd_dom_sf"/>
</dbReference>
<dbReference type="Pfam" id="PF00106">
    <property type="entry name" value="adh_short"/>
    <property type="match status" value="1"/>
</dbReference>
<name>A0A8K0WIF1_9HYPO</name>
<dbReference type="SUPFAM" id="SSF51735">
    <property type="entry name" value="NAD(P)-binding Rossmann-fold domains"/>
    <property type="match status" value="1"/>
</dbReference>
<evidence type="ECO:0008006" key="4">
    <source>
        <dbReference type="Google" id="ProtNLM"/>
    </source>
</evidence>
<dbReference type="CDD" id="cd05233">
    <property type="entry name" value="SDR_c"/>
    <property type="match status" value="1"/>
</dbReference>
<dbReference type="PANTHER" id="PTHR43975:SF2">
    <property type="entry name" value="EG:BACR7A4.14 PROTEIN-RELATED"/>
    <property type="match status" value="1"/>
</dbReference>
<evidence type="ECO:0000256" key="1">
    <source>
        <dbReference type="RuleBase" id="RU000363"/>
    </source>
</evidence>
<sequence length="303" mass="32245">MEPIKRDTHDIYPFISATGRLAGSTKGKTVIVTGGGKGVGKAITRQFALAGANLILITGRDQAALDATAAEVQKEAPDCKIIGVAADVSHDDAPDKVFAAVPAGVIVDVLVNNAGVNSCVMLVADSEPGAWWRDWEVNVKATYLFTRAYLKSLNGDAGVIVNVTTCVADMIVPYMTAYGGSKMAINRFTQMVQAEYGAQGVRCVCVHPGGIESTGIGQAAPEQFKGTLLDTVDLAAGTVLYLSTPEASYLDGRMVLADWNMEKVQKIKDEIVRDDLLVSKINYGSSLKFFEIVGLPEGKRLVN</sequence>
<dbReference type="Proteomes" id="UP000813444">
    <property type="component" value="Unassembled WGS sequence"/>
</dbReference>
<dbReference type="PANTHER" id="PTHR43975">
    <property type="entry name" value="ZGC:101858"/>
    <property type="match status" value="1"/>
</dbReference>
<protein>
    <recommendedName>
        <fullName evidence="4">NAD(P)-binding protein</fullName>
    </recommendedName>
</protein>
<dbReference type="EMBL" id="JAGPNK010000041">
    <property type="protein sequence ID" value="KAH7303073.1"/>
    <property type="molecule type" value="Genomic_DNA"/>
</dbReference>
<dbReference type="AlphaFoldDB" id="A0A8K0WIF1"/>
<accession>A0A8K0WIF1</accession>
<comment type="caution">
    <text evidence="2">The sequence shown here is derived from an EMBL/GenBank/DDBJ whole genome shotgun (WGS) entry which is preliminary data.</text>
</comment>
<evidence type="ECO:0000313" key="3">
    <source>
        <dbReference type="Proteomes" id="UP000813444"/>
    </source>
</evidence>
<dbReference type="Gene3D" id="3.40.50.720">
    <property type="entry name" value="NAD(P)-binding Rossmann-like Domain"/>
    <property type="match status" value="1"/>
</dbReference>
<comment type="similarity">
    <text evidence="1">Belongs to the short-chain dehydrogenases/reductases (SDR) family.</text>
</comment>
<keyword evidence="3" id="KW-1185">Reference proteome</keyword>
<evidence type="ECO:0000313" key="2">
    <source>
        <dbReference type="EMBL" id="KAH7303073.1"/>
    </source>
</evidence>
<organism evidence="2 3">
    <name type="scientific">Stachybotrys elegans</name>
    <dbReference type="NCBI Taxonomy" id="80388"/>
    <lineage>
        <taxon>Eukaryota</taxon>
        <taxon>Fungi</taxon>
        <taxon>Dikarya</taxon>
        <taxon>Ascomycota</taxon>
        <taxon>Pezizomycotina</taxon>
        <taxon>Sordariomycetes</taxon>
        <taxon>Hypocreomycetidae</taxon>
        <taxon>Hypocreales</taxon>
        <taxon>Stachybotryaceae</taxon>
        <taxon>Stachybotrys</taxon>
    </lineage>
</organism>
<dbReference type="PRINTS" id="PR00081">
    <property type="entry name" value="GDHRDH"/>
</dbReference>
<gene>
    <name evidence="2" type="ORF">B0I35DRAFT_465857</name>
</gene>
<dbReference type="OrthoDB" id="1933717at2759"/>
<dbReference type="PRINTS" id="PR00080">
    <property type="entry name" value="SDRFAMILY"/>
</dbReference>
<proteinExistence type="inferred from homology"/>